<keyword evidence="2" id="KW-0472">Membrane</keyword>
<evidence type="ECO:0000256" key="2">
    <source>
        <dbReference type="SAM" id="Phobius"/>
    </source>
</evidence>
<organism evidence="3 4">
    <name type="scientific">Streptomyces rubradiris</name>
    <name type="common">Streptomyces achromogenes subsp. rubradiris</name>
    <dbReference type="NCBI Taxonomy" id="285531"/>
    <lineage>
        <taxon>Bacteria</taxon>
        <taxon>Bacillati</taxon>
        <taxon>Actinomycetota</taxon>
        <taxon>Actinomycetes</taxon>
        <taxon>Kitasatosporales</taxon>
        <taxon>Streptomycetaceae</taxon>
        <taxon>Streptomyces</taxon>
    </lineage>
</organism>
<feature type="transmembrane region" description="Helical" evidence="2">
    <location>
        <begin position="35"/>
        <end position="55"/>
    </location>
</feature>
<evidence type="ECO:0000313" key="3">
    <source>
        <dbReference type="EMBL" id="GHI50738.1"/>
    </source>
</evidence>
<evidence type="ECO:0000256" key="1">
    <source>
        <dbReference type="SAM" id="MobiDB-lite"/>
    </source>
</evidence>
<comment type="caution">
    <text evidence="3">The sequence shown here is derived from an EMBL/GenBank/DDBJ whole genome shotgun (WGS) entry which is preliminary data.</text>
</comment>
<keyword evidence="2" id="KW-1133">Transmembrane helix</keyword>
<dbReference type="EMBL" id="BNEA01000001">
    <property type="protein sequence ID" value="GHI50738.1"/>
    <property type="molecule type" value="Genomic_DNA"/>
</dbReference>
<keyword evidence="2" id="KW-0812">Transmembrane</keyword>
<reference evidence="4" key="1">
    <citation type="submission" date="2023-07" db="EMBL/GenBank/DDBJ databases">
        <title>Whole genome shotgun sequence of Streptomyces achromogenes subsp. rubradiris NBRC 14000.</title>
        <authorList>
            <person name="Komaki H."/>
            <person name="Tamura T."/>
        </authorList>
    </citation>
    <scope>NUCLEOTIDE SEQUENCE [LARGE SCALE GENOMIC DNA]</scope>
    <source>
        <strain evidence="4">NBRC 14000</strain>
    </source>
</reference>
<gene>
    <name evidence="3" type="ORF">Srubr_05840</name>
</gene>
<accession>A0ABQ3R4F5</accession>
<feature type="region of interest" description="Disordered" evidence="1">
    <location>
        <begin position="1"/>
        <end position="26"/>
    </location>
</feature>
<protein>
    <submittedName>
        <fullName evidence="3">Uncharacterized protein</fullName>
    </submittedName>
</protein>
<sequence>MGRAAGVPPGDDAYARTGSGPPTGAAPPVPVMESVIASAVAVLGTLLGSALTLAFQRRTTDRSHRFTRRESLRQERPEAYSAYAGALVNHRRCLVHLWFCEHEQPPPEDPGTVRVRAYDLRSRVQEALFRAQLPTDDEEFGRAAEDVLVEITKLSKANSRAESDELRVRTRDLVTGFVGRAKRCL</sequence>
<proteinExistence type="predicted"/>
<dbReference type="Proteomes" id="UP000646738">
    <property type="component" value="Unassembled WGS sequence"/>
</dbReference>
<keyword evidence="4" id="KW-1185">Reference proteome</keyword>
<evidence type="ECO:0000313" key="4">
    <source>
        <dbReference type="Proteomes" id="UP000646738"/>
    </source>
</evidence>
<name>A0ABQ3R4F5_STRRR</name>